<feature type="region of interest" description="Disordered" evidence="1">
    <location>
        <begin position="31"/>
        <end position="51"/>
    </location>
</feature>
<name>A0ABU9C9P3_9BURK</name>
<feature type="compositionally biased region" description="Low complexity" evidence="1">
    <location>
        <begin position="41"/>
        <end position="51"/>
    </location>
</feature>
<accession>A0ABU9C9P3</accession>
<evidence type="ECO:0000313" key="2">
    <source>
        <dbReference type="EMBL" id="MEK8048366.1"/>
    </source>
</evidence>
<reference evidence="2 3" key="1">
    <citation type="submission" date="2024-04" db="EMBL/GenBank/DDBJ databases">
        <title>Novel species of the genus Ideonella isolated from streams.</title>
        <authorList>
            <person name="Lu H."/>
        </authorList>
    </citation>
    <scope>NUCLEOTIDE SEQUENCE [LARGE SCALE GENOMIC DNA]</scope>
    <source>
        <strain evidence="2 3">LYT19W</strain>
    </source>
</reference>
<feature type="compositionally biased region" description="Polar residues" evidence="1">
    <location>
        <begin position="31"/>
        <end position="40"/>
    </location>
</feature>
<gene>
    <name evidence="2" type="ORF">AACH00_18580</name>
</gene>
<dbReference type="RefSeq" id="WP_341400677.1">
    <property type="nucleotide sequence ID" value="NZ_JBBUTI010000016.1"/>
</dbReference>
<keyword evidence="3" id="KW-1185">Reference proteome</keyword>
<dbReference type="Proteomes" id="UP001379945">
    <property type="component" value="Unassembled WGS sequence"/>
</dbReference>
<protein>
    <submittedName>
        <fullName evidence="2">Uncharacterized protein</fullName>
    </submittedName>
</protein>
<dbReference type="EMBL" id="JBBUTI010000016">
    <property type="protein sequence ID" value="MEK8048366.1"/>
    <property type="molecule type" value="Genomic_DNA"/>
</dbReference>
<proteinExistence type="predicted"/>
<evidence type="ECO:0000313" key="3">
    <source>
        <dbReference type="Proteomes" id="UP001379945"/>
    </source>
</evidence>
<organism evidence="2 3">
    <name type="scientific">Ideonella margarita</name>
    <dbReference type="NCBI Taxonomy" id="2984191"/>
    <lineage>
        <taxon>Bacteria</taxon>
        <taxon>Pseudomonadati</taxon>
        <taxon>Pseudomonadota</taxon>
        <taxon>Betaproteobacteria</taxon>
        <taxon>Burkholderiales</taxon>
        <taxon>Sphaerotilaceae</taxon>
        <taxon>Ideonella</taxon>
    </lineage>
</organism>
<comment type="caution">
    <text evidence="2">The sequence shown here is derived from an EMBL/GenBank/DDBJ whole genome shotgun (WGS) entry which is preliminary data.</text>
</comment>
<evidence type="ECO:0000256" key="1">
    <source>
        <dbReference type="SAM" id="MobiDB-lite"/>
    </source>
</evidence>
<sequence length="51" mass="5496">MRIVARLLTLMALVLGLSVAFAWAWDRSDRQQLPGSAQNPATTATAAAPMR</sequence>